<organism evidence="1 2">
    <name type="scientific">Ambrosiozyma monospora</name>
    <name type="common">Yeast</name>
    <name type="synonym">Endomycopsis monosporus</name>
    <dbReference type="NCBI Taxonomy" id="43982"/>
    <lineage>
        <taxon>Eukaryota</taxon>
        <taxon>Fungi</taxon>
        <taxon>Dikarya</taxon>
        <taxon>Ascomycota</taxon>
        <taxon>Saccharomycotina</taxon>
        <taxon>Pichiomycetes</taxon>
        <taxon>Pichiales</taxon>
        <taxon>Pichiaceae</taxon>
        <taxon>Ambrosiozyma</taxon>
    </lineage>
</organism>
<protein>
    <submittedName>
        <fullName evidence="1">Unnamed protein product</fullName>
    </submittedName>
</protein>
<reference evidence="1" key="1">
    <citation type="submission" date="2023-04" db="EMBL/GenBank/DDBJ databases">
        <title>Ambrosiozyma monospora NBRC 10751.</title>
        <authorList>
            <person name="Ichikawa N."/>
            <person name="Sato H."/>
            <person name="Tonouchi N."/>
        </authorList>
    </citation>
    <scope>NUCLEOTIDE SEQUENCE</scope>
    <source>
        <strain evidence="1">NBRC 10751</strain>
    </source>
</reference>
<evidence type="ECO:0000313" key="1">
    <source>
        <dbReference type="EMBL" id="GME78587.1"/>
    </source>
</evidence>
<sequence>MPGIPFQEKYPNATPLSIDLLSKMLTLDPDHRISVEQALEHPYLEVWRDINDEPVCATKFDFSFEEVNNMADMRQMIIDEVRSFREYVRRPLEEQNIVSDNNYSEQEQLQQQALQQQQLEQQQLQQQQLQQQQQQQQQQTEQRQQEVLYQTQFQSQQQNGLAGMLSTPTTADLMALGANSDYEIPPKPEEMGLYNDNGDFRNQQAASGFDLEQELQFGLDGFNNNNFVQR</sequence>
<dbReference type="EMBL" id="BSXS01002248">
    <property type="protein sequence ID" value="GME78587.1"/>
    <property type="molecule type" value="Genomic_DNA"/>
</dbReference>
<evidence type="ECO:0000313" key="2">
    <source>
        <dbReference type="Proteomes" id="UP001165064"/>
    </source>
</evidence>
<proteinExistence type="predicted"/>
<gene>
    <name evidence="1" type="ORF">Amon02_000351400</name>
</gene>
<name>A0ACB5T0I6_AMBMO</name>
<keyword evidence="2" id="KW-1185">Reference proteome</keyword>
<accession>A0ACB5T0I6</accession>
<comment type="caution">
    <text evidence="1">The sequence shown here is derived from an EMBL/GenBank/DDBJ whole genome shotgun (WGS) entry which is preliminary data.</text>
</comment>
<dbReference type="Proteomes" id="UP001165064">
    <property type="component" value="Unassembled WGS sequence"/>
</dbReference>